<accession>A0A0P1AX65</accession>
<name>A0A0P1AX65_PLAHL</name>
<evidence type="ECO:0008006" key="5">
    <source>
        <dbReference type="Google" id="ProtNLM"/>
    </source>
</evidence>
<feature type="compositionally biased region" description="Polar residues" evidence="1">
    <location>
        <begin position="612"/>
        <end position="630"/>
    </location>
</feature>
<dbReference type="AlphaFoldDB" id="A0A0P1AX65"/>
<organism evidence="3 4">
    <name type="scientific">Plasmopara halstedii</name>
    <name type="common">Downy mildew of sunflower</name>
    <dbReference type="NCBI Taxonomy" id="4781"/>
    <lineage>
        <taxon>Eukaryota</taxon>
        <taxon>Sar</taxon>
        <taxon>Stramenopiles</taxon>
        <taxon>Oomycota</taxon>
        <taxon>Peronosporomycetes</taxon>
        <taxon>Peronosporales</taxon>
        <taxon>Peronosporaceae</taxon>
        <taxon>Plasmopara</taxon>
    </lineage>
</organism>
<evidence type="ECO:0000313" key="4">
    <source>
        <dbReference type="Proteomes" id="UP000054928"/>
    </source>
</evidence>
<keyword evidence="2" id="KW-0732">Signal</keyword>
<dbReference type="Proteomes" id="UP000054928">
    <property type="component" value="Unassembled WGS sequence"/>
</dbReference>
<feature type="signal peptide" evidence="2">
    <location>
        <begin position="1"/>
        <end position="20"/>
    </location>
</feature>
<reference evidence="4" key="1">
    <citation type="submission" date="2014-09" db="EMBL/GenBank/DDBJ databases">
        <authorList>
            <person name="Sharma Rahul"/>
            <person name="Thines Marco"/>
        </authorList>
    </citation>
    <scope>NUCLEOTIDE SEQUENCE [LARGE SCALE GENOMIC DNA]</scope>
</reference>
<sequence>MHLRYLTLLVASSVAVTTLAQTAKNDLNSSSLRQLPSTTVHPMTSGLDTHLSPSATNEEESRISLTSLFLSRQKSPFENHLHVAETKNIKKLSKELKYQKSARDAYLVAGLDQVADSELLTKEAWKKWALFVIKMNKKQDPVAVVLDAMEQQLTVPRFLKILIKGSDDQNSEKIAKPLLFAKEQKWLWQNYTPLNALKDLEIDKHILSLFSNDLYNFWSTFVQTHHLSEPNGKTEYEWLQEAFPMDNEFLEVLTSDKNARSSNGWEMLVKYVNEQSDPTTFYKQFMHSRSVLRIYFTKNPLPAPQQTKLMELTDPDGDFGIEHLKSWRNFKKTITLPKPDKILPALETSDLVWRIWFHYVTSIMIKYPTIAPVTNTVAALISNDITLIRTFVDALIERSFGPSKVFMMVQHSKANDAERVENVWKEFLNKYQEKKPTIIKKLQDFIKLSSKHSITEKDIEDMRAIVDFWAKSQANPEVELESLIFTADATRVLDHWVDCIDYFLNMMPVEKMVSQSKPTDVYLNMLRMLIVIRDLGHFSSRNTLKKHELIWTKHFKSAESIFTVLKLDDACKKKLMLAKEEMSKAQSNHQMKLVKQLQKPPMVRAGPHVSSPRLSQHGNPGPRSSSKSPSVLDSNIGIYYYQAMSQLLENPLLHFYRECELELNNVHHTHTTLFDTLLDVFEGKDLLRALTRIHLQERQNVSQKGEKKQKAKAANSKKRPVLQLGCCFCVKLLESWLIKRLRMCCIRY</sequence>
<evidence type="ECO:0000256" key="2">
    <source>
        <dbReference type="SAM" id="SignalP"/>
    </source>
</evidence>
<evidence type="ECO:0000313" key="3">
    <source>
        <dbReference type="EMBL" id="CEG45366.1"/>
    </source>
</evidence>
<feature type="region of interest" description="Disordered" evidence="1">
    <location>
        <begin position="601"/>
        <end position="630"/>
    </location>
</feature>
<feature type="chain" id="PRO_5006059012" description="RxLR-like protein" evidence="2">
    <location>
        <begin position="21"/>
        <end position="748"/>
    </location>
</feature>
<dbReference type="GeneID" id="36396723"/>
<dbReference type="RefSeq" id="XP_024581735.1">
    <property type="nucleotide sequence ID" value="XM_024716103.1"/>
</dbReference>
<feature type="compositionally biased region" description="Polar residues" evidence="1">
    <location>
        <begin position="30"/>
        <end position="42"/>
    </location>
</feature>
<evidence type="ECO:0000256" key="1">
    <source>
        <dbReference type="SAM" id="MobiDB-lite"/>
    </source>
</evidence>
<proteinExistence type="predicted"/>
<dbReference type="EMBL" id="CCYD01001572">
    <property type="protein sequence ID" value="CEG45366.1"/>
    <property type="molecule type" value="Genomic_DNA"/>
</dbReference>
<keyword evidence="4" id="KW-1185">Reference proteome</keyword>
<protein>
    <recommendedName>
        <fullName evidence="5">RxLR-like protein</fullName>
    </recommendedName>
</protein>
<feature type="region of interest" description="Disordered" evidence="1">
    <location>
        <begin position="30"/>
        <end position="57"/>
    </location>
</feature>